<evidence type="ECO:0000256" key="2">
    <source>
        <dbReference type="ARBA" id="ARBA00022475"/>
    </source>
</evidence>
<dbReference type="AlphaFoldDB" id="A0A7C2BLP2"/>
<dbReference type="GO" id="GO:0005886">
    <property type="term" value="C:plasma membrane"/>
    <property type="evidence" value="ECO:0007669"/>
    <property type="project" value="UniProtKB-SubCell"/>
</dbReference>
<organism evidence="8">
    <name type="scientific">Thermosphaera aggregans</name>
    <dbReference type="NCBI Taxonomy" id="54254"/>
    <lineage>
        <taxon>Archaea</taxon>
        <taxon>Thermoproteota</taxon>
        <taxon>Thermoprotei</taxon>
        <taxon>Desulfurococcales</taxon>
        <taxon>Desulfurococcaceae</taxon>
        <taxon>Thermosphaera</taxon>
    </lineage>
</organism>
<dbReference type="PANTHER" id="PTHR33932">
    <property type="entry name" value="NA(+)/H(+) ANTIPORTER SUBUNIT B"/>
    <property type="match status" value="1"/>
</dbReference>
<dbReference type="InterPro" id="IPR050622">
    <property type="entry name" value="CPA3_antiporter_subunitB"/>
</dbReference>
<keyword evidence="3 6" id="KW-0812">Transmembrane</keyword>
<dbReference type="EMBL" id="DSJT01000041">
    <property type="protein sequence ID" value="HEF87989.1"/>
    <property type="molecule type" value="Genomic_DNA"/>
</dbReference>
<dbReference type="InterPro" id="IPR007182">
    <property type="entry name" value="MnhB"/>
</dbReference>
<evidence type="ECO:0000256" key="6">
    <source>
        <dbReference type="SAM" id="Phobius"/>
    </source>
</evidence>
<evidence type="ECO:0000259" key="7">
    <source>
        <dbReference type="Pfam" id="PF04039"/>
    </source>
</evidence>
<evidence type="ECO:0000256" key="4">
    <source>
        <dbReference type="ARBA" id="ARBA00022989"/>
    </source>
</evidence>
<comment type="caution">
    <text evidence="8">The sequence shown here is derived from an EMBL/GenBank/DDBJ whole genome shotgun (WGS) entry which is preliminary data.</text>
</comment>
<evidence type="ECO:0000256" key="3">
    <source>
        <dbReference type="ARBA" id="ARBA00022692"/>
    </source>
</evidence>
<keyword evidence="2" id="KW-1003">Cell membrane</keyword>
<gene>
    <name evidence="8" type="ORF">ENP55_06960</name>
</gene>
<feature type="transmembrane region" description="Helical" evidence="6">
    <location>
        <begin position="111"/>
        <end position="131"/>
    </location>
</feature>
<reference evidence="8" key="1">
    <citation type="journal article" date="2020" name="mSystems">
        <title>Genome- and Community-Level Interaction Insights into Carbon Utilization and Element Cycling Functions of Hydrothermarchaeota in Hydrothermal Sediment.</title>
        <authorList>
            <person name="Zhou Z."/>
            <person name="Liu Y."/>
            <person name="Xu W."/>
            <person name="Pan J."/>
            <person name="Luo Z.H."/>
            <person name="Li M."/>
        </authorList>
    </citation>
    <scope>NUCLEOTIDE SEQUENCE [LARGE SCALE GENOMIC DNA]</scope>
    <source>
        <strain evidence="8">SpSt-23</strain>
    </source>
</reference>
<sequence>MSKRFTVLAIILALAVASAIALSYMDFAKPAKELKPIGLFYVENSYFGNLTARSPEAVTAIVWDYRGLDTIYESAVFFLAIVGGLSIFRLESPQPVGKEAKGLTRISKTGTKIIALLIISVSASIALHGHLTPGGGFQGGSTLAVAPLLLIPVFSITRLLSAGITSKRLVIARSAAMTCIGLTALLPVFRGLELASNLSFYPAEIGGELISGSLFFYNLFEYLAVGSGFTAVFLYLSTFEEIYRREIEKEVGA</sequence>
<feature type="domain" description="Na+/H+ antiporter MnhB subunit-related protein" evidence="7">
    <location>
        <begin position="106"/>
        <end position="230"/>
    </location>
</feature>
<feature type="transmembrane region" description="Helical" evidence="6">
    <location>
        <begin position="209"/>
        <end position="236"/>
    </location>
</feature>
<name>A0A7C2BLP2_9CREN</name>
<feature type="transmembrane region" description="Helical" evidence="6">
    <location>
        <begin position="137"/>
        <end position="157"/>
    </location>
</feature>
<keyword evidence="5 6" id="KW-0472">Membrane</keyword>
<evidence type="ECO:0000256" key="5">
    <source>
        <dbReference type="ARBA" id="ARBA00023136"/>
    </source>
</evidence>
<dbReference type="Pfam" id="PF04039">
    <property type="entry name" value="MnhB"/>
    <property type="match status" value="1"/>
</dbReference>
<keyword evidence="4 6" id="KW-1133">Transmembrane helix</keyword>
<protein>
    <submittedName>
        <fullName evidence="8">Sodium:proton antiporter</fullName>
    </submittedName>
</protein>
<dbReference type="PANTHER" id="PTHR33932:SF4">
    <property type="entry name" value="NA(+)_H(+) ANTIPORTER SUBUNIT B"/>
    <property type="match status" value="1"/>
</dbReference>
<feature type="transmembrane region" description="Helical" evidence="6">
    <location>
        <begin position="71"/>
        <end position="90"/>
    </location>
</feature>
<proteinExistence type="predicted"/>
<evidence type="ECO:0000313" key="8">
    <source>
        <dbReference type="EMBL" id="HEF87989.1"/>
    </source>
</evidence>
<feature type="transmembrane region" description="Helical" evidence="6">
    <location>
        <begin position="169"/>
        <end position="189"/>
    </location>
</feature>
<evidence type="ECO:0000256" key="1">
    <source>
        <dbReference type="ARBA" id="ARBA00004651"/>
    </source>
</evidence>
<comment type="subcellular location">
    <subcellularLocation>
        <location evidence="1">Cell membrane</location>
        <topology evidence="1">Multi-pass membrane protein</topology>
    </subcellularLocation>
</comment>
<accession>A0A7C2BLP2</accession>